<keyword evidence="3" id="KW-0805">Transcription regulation</keyword>
<reference evidence="10 11" key="1">
    <citation type="submission" date="2023-10" db="EMBL/GenBank/DDBJ databases">
        <title>Rubellicoccus peritrichatus gen. nov., sp. nov., isolated from an algae of coral reef tank.</title>
        <authorList>
            <person name="Luo J."/>
        </authorList>
    </citation>
    <scope>NUCLEOTIDE SEQUENCE [LARGE SCALE GENOMIC DNA]</scope>
    <source>
        <strain evidence="10 11">CR14</strain>
    </source>
</reference>
<keyword evidence="11" id="KW-1185">Reference proteome</keyword>
<dbReference type="GO" id="GO:0006355">
    <property type="term" value="P:regulation of DNA-templated transcription"/>
    <property type="evidence" value="ECO:0007669"/>
    <property type="project" value="InterPro"/>
</dbReference>
<dbReference type="SMART" id="SM00862">
    <property type="entry name" value="Trans_reg_C"/>
    <property type="match status" value="1"/>
</dbReference>
<name>A0AAQ3LBC9_9BACT</name>
<dbReference type="Gene3D" id="3.40.50.2300">
    <property type="match status" value="1"/>
</dbReference>
<evidence type="ECO:0000256" key="1">
    <source>
        <dbReference type="ARBA" id="ARBA00022553"/>
    </source>
</evidence>
<dbReference type="RefSeq" id="WP_317835130.1">
    <property type="nucleotide sequence ID" value="NZ_CP136920.1"/>
</dbReference>
<dbReference type="EMBL" id="CP136920">
    <property type="protein sequence ID" value="WOO42606.1"/>
    <property type="molecule type" value="Genomic_DNA"/>
</dbReference>
<dbReference type="SMART" id="SM00448">
    <property type="entry name" value="REC"/>
    <property type="match status" value="1"/>
</dbReference>
<evidence type="ECO:0000259" key="9">
    <source>
        <dbReference type="PROSITE" id="PS51755"/>
    </source>
</evidence>
<evidence type="ECO:0000256" key="5">
    <source>
        <dbReference type="ARBA" id="ARBA00023163"/>
    </source>
</evidence>
<sequence length="222" mass="25127">MIAPRMRILVVEDNPILRKQLIRSLKEKSYAVDSAEDGEESIYKAMNWPYDLIILDIMLPKIDGWEVLNKIRENQLSTPVLMLTARDKVADRVQGLNSGADDYLTKPFDMDELHARIGSLIRRSADKVSPRIAIGTIEIDTGAQRIFSDGEPVTMTKREYGIVQKLALGRGKVVGTKELLETILDENDDSMSNLLNVHLFNIRKKLGKDFIKTVRGQGYLIE</sequence>
<evidence type="ECO:0000256" key="7">
    <source>
        <dbReference type="PROSITE-ProRule" id="PRU01091"/>
    </source>
</evidence>
<dbReference type="InterPro" id="IPR016032">
    <property type="entry name" value="Sig_transdc_resp-reg_C-effctor"/>
</dbReference>
<dbReference type="GO" id="GO:0000976">
    <property type="term" value="F:transcription cis-regulatory region binding"/>
    <property type="evidence" value="ECO:0007669"/>
    <property type="project" value="TreeGrafter"/>
</dbReference>
<dbReference type="Pfam" id="PF00486">
    <property type="entry name" value="Trans_reg_C"/>
    <property type="match status" value="1"/>
</dbReference>
<evidence type="ECO:0000256" key="3">
    <source>
        <dbReference type="ARBA" id="ARBA00023015"/>
    </source>
</evidence>
<keyword evidence="2" id="KW-0902">Two-component regulatory system</keyword>
<keyword evidence="5" id="KW-0804">Transcription</keyword>
<evidence type="ECO:0000313" key="10">
    <source>
        <dbReference type="EMBL" id="WOO42606.1"/>
    </source>
</evidence>
<protein>
    <submittedName>
        <fullName evidence="10">Response regulator transcription factor</fullName>
    </submittedName>
</protein>
<gene>
    <name evidence="10" type="ORF">RZN69_05845</name>
</gene>
<feature type="domain" description="Response regulatory" evidence="8">
    <location>
        <begin position="7"/>
        <end position="121"/>
    </location>
</feature>
<feature type="modified residue" description="4-aspartylphosphate" evidence="6">
    <location>
        <position position="56"/>
    </location>
</feature>
<evidence type="ECO:0000256" key="2">
    <source>
        <dbReference type="ARBA" id="ARBA00023012"/>
    </source>
</evidence>
<accession>A0AAQ3LBC9</accession>
<dbReference type="InterPro" id="IPR001789">
    <property type="entry name" value="Sig_transdc_resp-reg_receiver"/>
</dbReference>
<dbReference type="PROSITE" id="PS50110">
    <property type="entry name" value="RESPONSE_REGULATORY"/>
    <property type="match status" value="1"/>
</dbReference>
<dbReference type="CDD" id="cd00383">
    <property type="entry name" value="trans_reg_C"/>
    <property type="match status" value="1"/>
</dbReference>
<evidence type="ECO:0000259" key="8">
    <source>
        <dbReference type="PROSITE" id="PS50110"/>
    </source>
</evidence>
<dbReference type="Pfam" id="PF00072">
    <property type="entry name" value="Response_reg"/>
    <property type="match status" value="1"/>
</dbReference>
<dbReference type="GO" id="GO:0000156">
    <property type="term" value="F:phosphorelay response regulator activity"/>
    <property type="evidence" value="ECO:0007669"/>
    <property type="project" value="TreeGrafter"/>
</dbReference>
<dbReference type="AlphaFoldDB" id="A0AAQ3LBC9"/>
<dbReference type="Gene3D" id="1.10.10.10">
    <property type="entry name" value="Winged helix-like DNA-binding domain superfamily/Winged helix DNA-binding domain"/>
    <property type="match status" value="1"/>
</dbReference>
<dbReference type="InterPro" id="IPR011006">
    <property type="entry name" value="CheY-like_superfamily"/>
</dbReference>
<dbReference type="FunFam" id="3.40.50.2300:FF:000002">
    <property type="entry name" value="DNA-binding response regulator PhoP"/>
    <property type="match status" value="1"/>
</dbReference>
<dbReference type="GO" id="GO:0032993">
    <property type="term" value="C:protein-DNA complex"/>
    <property type="evidence" value="ECO:0007669"/>
    <property type="project" value="TreeGrafter"/>
</dbReference>
<evidence type="ECO:0000256" key="6">
    <source>
        <dbReference type="PROSITE-ProRule" id="PRU00169"/>
    </source>
</evidence>
<evidence type="ECO:0000256" key="4">
    <source>
        <dbReference type="ARBA" id="ARBA00023125"/>
    </source>
</evidence>
<feature type="domain" description="OmpR/PhoB-type" evidence="9">
    <location>
        <begin position="129"/>
        <end position="222"/>
    </location>
</feature>
<dbReference type="InterPro" id="IPR001867">
    <property type="entry name" value="OmpR/PhoB-type_DNA-bd"/>
</dbReference>
<keyword evidence="1 6" id="KW-0597">Phosphoprotein</keyword>
<feature type="DNA-binding region" description="OmpR/PhoB-type" evidence="7">
    <location>
        <begin position="129"/>
        <end position="222"/>
    </location>
</feature>
<dbReference type="InterPro" id="IPR039420">
    <property type="entry name" value="WalR-like"/>
</dbReference>
<dbReference type="PANTHER" id="PTHR48111">
    <property type="entry name" value="REGULATOR OF RPOS"/>
    <property type="match status" value="1"/>
</dbReference>
<dbReference type="SUPFAM" id="SSF52172">
    <property type="entry name" value="CheY-like"/>
    <property type="match status" value="1"/>
</dbReference>
<dbReference type="SUPFAM" id="SSF46894">
    <property type="entry name" value="C-terminal effector domain of the bipartite response regulators"/>
    <property type="match status" value="1"/>
</dbReference>
<dbReference type="KEGG" id="puo:RZN69_05845"/>
<dbReference type="Gene3D" id="6.10.250.690">
    <property type="match status" value="1"/>
</dbReference>
<dbReference type="GO" id="GO:0005829">
    <property type="term" value="C:cytosol"/>
    <property type="evidence" value="ECO:0007669"/>
    <property type="project" value="TreeGrafter"/>
</dbReference>
<dbReference type="PANTHER" id="PTHR48111:SF37">
    <property type="entry name" value="RESPONSE REGULATOR PROTEIN CARR"/>
    <property type="match status" value="1"/>
</dbReference>
<dbReference type="InterPro" id="IPR036388">
    <property type="entry name" value="WH-like_DNA-bd_sf"/>
</dbReference>
<proteinExistence type="predicted"/>
<dbReference type="PROSITE" id="PS51755">
    <property type="entry name" value="OMPR_PHOB"/>
    <property type="match status" value="1"/>
</dbReference>
<keyword evidence="4 7" id="KW-0238">DNA-binding</keyword>
<evidence type="ECO:0000313" key="11">
    <source>
        <dbReference type="Proteomes" id="UP001304300"/>
    </source>
</evidence>
<organism evidence="10 11">
    <name type="scientific">Rubellicoccus peritrichatus</name>
    <dbReference type="NCBI Taxonomy" id="3080537"/>
    <lineage>
        <taxon>Bacteria</taxon>
        <taxon>Pseudomonadati</taxon>
        <taxon>Verrucomicrobiota</taxon>
        <taxon>Opitutia</taxon>
        <taxon>Puniceicoccales</taxon>
        <taxon>Cerasicoccaceae</taxon>
        <taxon>Rubellicoccus</taxon>
    </lineage>
</organism>
<dbReference type="Proteomes" id="UP001304300">
    <property type="component" value="Chromosome"/>
</dbReference>